<dbReference type="OMA" id="NCIVLAD"/>
<dbReference type="Proteomes" id="UP000001074">
    <property type="component" value="Unassembled WGS sequence"/>
</dbReference>
<sequence>MGISRDNWHKRRKTGGTRKPYHKKRKHDLGHPAATLRLDLAADTVRAGRQQEGRALRLDVDNFSWGSECGTRKTRMTDVVYNAPSNKLVRTEPLVQNCIVLADSTRYRQWNESHWALPLGHTKGAKLTPEEEVFKQKTMTKYDGREKNAIISSLLEEQCQQASSLPARSRPGRCGHPEGCVPEGKDLQFYQVTKVFILKKK</sequence>
<dbReference type="HOGENOM" id="CLU_080597_0_0_1"/>
<organism evidence="7 8">
    <name type="scientific">Myotis lucifugus</name>
    <name type="common">Little brown bat</name>
    <dbReference type="NCBI Taxonomy" id="59463"/>
    <lineage>
        <taxon>Eukaryota</taxon>
        <taxon>Metazoa</taxon>
        <taxon>Chordata</taxon>
        <taxon>Craniata</taxon>
        <taxon>Vertebrata</taxon>
        <taxon>Euteleostomi</taxon>
        <taxon>Mammalia</taxon>
        <taxon>Eutheria</taxon>
        <taxon>Laurasiatheria</taxon>
        <taxon>Chiroptera</taxon>
        <taxon>Yangochiroptera</taxon>
        <taxon>Vespertilionidae</taxon>
        <taxon>Myotis</taxon>
    </lineage>
</organism>
<dbReference type="GO" id="GO:0003735">
    <property type="term" value="F:structural constituent of ribosome"/>
    <property type="evidence" value="ECO:0007669"/>
    <property type="project" value="InterPro"/>
</dbReference>
<keyword evidence="8" id="KW-1185">Reference proteome</keyword>
<protein>
    <recommendedName>
        <fullName evidence="4">Small ribosomal subunit protein eS8</fullName>
    </recommendedName>
    <alternativeName>
        <fullName evidence="5">40S ribosomal protein S8</fullName>
    </alternativeName>
</protein>
<feature type="region of interest" description="Disordered" evidence="6">
    <location>
        <begin position="1"/>
        <end position="30"/>
    </location>
</feature>
<dbReference type="InterPro" id="IPR022309">
    <property type="entry name" value="Ribosomal_Se8/biogenesis_NSA2"/>
</dbReference>
<dbReference type="Gene3D" id="1.10.168.20">
    <property type="entry name" value="Ribosomal protein S8e, subdomain"/>
    <property type="match status" value="1"/>
</dbReference>
<dbReference type="GO" id="GO:0006412">
    <property type="term" value="P:translation"/>
    <property type="evidence" value="ECO:0007669"/>
    <property type="project" value="InterPro"/>
</dbReference>
<reference evidence="7" key="2">
    <citation type="submission" date="2025-08" db="UniProtKB">
        <authorList>
            <consortium name="Ensembl"/>
        </authorList>
    </citation>
    <scope>IDENTIFICATION</scope>
</reference>
<reference evidence="7" key="3">
    <citation type="submission" date="2025-09" db="UniProtKB">
        <authorList>
            <consortium name="Ensembl"/>
        </authorList>
    </citation>
    <scope>IDENTIFICATION</scope>
</reference>
<feature type="compositionally biased region" description="Basic residues" evidence="6">
    <location>
        <begin position="8"/>
        <end position="28"/>
    </location>
</feature>
<dbReference type="eggNOG" id="KOG3283">
    <property type="taxonomic scope" value="Eukaryota"/>
</dbReference>
<dbReference type="Pfam" id="PF01201">
    <property type="entry name" value="Ribosomal_S8e"/>
    <property type="match status" value="1"/>
</dbReference>
<evidence type="ECO:0000256" key="3">
    <source>
        <dbReference type="ARBA" id="ARBA00023274"/>
    </source>
</evidence>
<evidence type="ECO:0000256" key="5">
    <source>
        <dbReference type="ARBA" id="ARBA00035409"/>
    </source>
</evidence>
<reference evidence="7 8" key="1">
    <citation type="journal article" date="2011" name="Nature">
        <title>A high-resolution map of human evolutionary constraint using 29 mammals.</title>
        <authorList>
            <person name="Lindblad-Toh K."/>
            <person name="Garber M."/>
            <person name="Zuk O."/>
            <person name="Lin M.F."/>
            <person name="Parker B.J."/>
            <person name="Washietl S."/>
            <person name="Kheradpour P."/>
            <person name="Ernst J."/>
            <person name="Jordan G."/>
            <person name="Mauceli E."/>
            <person name="Ward L.D."/>
            <person name="Lowe C.B."/>
            <person name="Holloway A.K."/>
            <person name="Clamp M."/>
            <person name="Gnerre S."/>
            <person name="Alfoldi J."/>
            <person name="Beal K."/>
            <person name="Chang J."/>
            <person name="Clawson H."/>
            <person name="Cuff J."/>
            <person name="Di Palma F."/>
            <person name="Fitzgerald S."/>
            <person name="Flicek P."/>
            <person name="Guttman M."/>
            <person name="Hubisz M.J."/>
            <person name="Jaffe D.B."/>
            <person name="Jungreis I."/>
            <person name="Kent W.J."/>
            <person name="Kostka D."/>
            <person name="Lara M."/>
            <person name="Martins A.L."/>
            <person name="Massingham T."/>
            <person name="Moltke I."/>
            <person name="Raney B.J."/>
            <person name="Rasmussen M.D."/>
            <person name="Robinson J."/>
            <person name="Stark A."/>
            <person name="Vilella A.J."/>
            <person name="Wen J."/>
            <person name="Xie X."/>
            <person name="Zody M.C."/>
            <person name="Baldwin J."/>
            <person name="Bloom T."/>
            <person name="Chin C.W."/>
            <person name="Heiman D."/>
            <person name="Nicol R."/>
            <person name="Nusbaum C."/>
            <person name="Young S."/>
            <person name="Wilkinson J."/>
            <person name="Worley K.C."/>
            <person name="Kovar C.L."/>
            <person name="Muzny D.M."/>
            <person name="Gibbs R.A."/>
            <person name="Cree A."/>
            <person name="Dihn H.H."/>
            <person name="Fowler G."/>
            <person name="Jhangiani S."/>
            <person name="Joshi V."/>
            <person name="Lee S."/>
            <person name="Lewis L.R."/>
            <person name="Nazareth L.V."/>
            <person name="Okwuonu G."/>
            <person name="Santibanez J."/>
            <person name="Warren W.C."/>
            <person name="Mardis E.R."/>
            <person name="Weinstock G.M."/>
            <person name="Wilson R.K."/>
            <person name="Delehaunty K."/>
            <person name="Dooling D."/>
            <person name="Fronik C."/>
            <person name="Fulton L."/>
            <person name="Fulton B."/>
            <person name="Graves T."/>
            <person name="Minx P."/>
            <person name="Sodergren E."/>
            <person name="Birney E."/>
            <person name="Margulies E.H."/>
            <person name="Herrero J."/>
            <person name="Green E.D."/>
            <person name="Haussler D."/>
            <person name="Siepel A."/>
            <person name="Goldman N."/>
            <person name="Pollard K.S."/>
            <person name="Pedersen J.S."/>
            <person name="Lander E.S."/>
            <person name="Kellis M."/>
        </authorList>
    </citation>
    <scope>NUCLEOTIDE SEQUENCE [LARGE SCALE GENOMIC DNA]</scope>
</reference>
<dbReference type="GO" id="GO:0005840">
    <property type="term" value="C:ribosome"/>
    <property type="evidence" value="ECO:0007669"/>
    <property type="project" value="UniProtKB-KW"/>
</dbReference>
<dbReference type="Gene3D" id="3.10.290.70">
    <property type="match status" value="1"/>
</dbReference>
<dbReference type="InParanoid" id="G1QDP7"/>
<dbReference type="PANTHER" id="PTHR10394">
    <property type="entry name" value="40S RIBOSOMAL PROTEIN S8"/>
    <property type="match status" value="1"/>
</dbReference>
<evidence type="ECO:0000256" key="1">
    <source>
        <dbReference type="ARBA" id="ARBA00005257"/>
    </source>
</evidence>
<name>G1QDP7_MYOLU</name>
<comment type="similarity">
    <text evidence="1">Belongs to the eukaryotic ribosomal protein eS8 family.</text>
</comment>
<dbReference type="AlphaFoldDB" id="G1QDP7"/>
<evidence type="ECO:0000313" key="7">
    <source>
        <dbReference type="Ensembl" id="ENSMLUP00000021830.1"/>
    </source>
</evidence>
<keyword evidence="3" id="KW-0687">Ribonucleoprotein</keyword>
<evidence type="ECO:0000313" key="8">
    <source>
        <dbReference type="Proteomes" id="UP000001074"/>
    </source>
</evidence>
<dbReference type="Ensembl" id="ENSMLUT00000025928.1">
    <property type="protein sequence ID" value="ENSMLUP00000021830.1"/>
    <property type="gene ID" value="ENSMLUG00000029562.1"/>
</dbReference>
<dbReference type="GeneTree" id="ENSGT00390000012433"/>
<evidence type="ECO:0000256" key="4">
    <source>
        <dbReference type="ARBA" id="ARBA00035277"/>
    </source>
</evidence>
<proteinExistence type="inferred from homology"/>
<evidence type="ECO:0000256" key="6">
    <source>
        <dbReference type="SAM" id="MobiDB-lite"/>
    </source>
</evidence>
<evidence type="ECO:0000256" key="2">
    <source>
        <dbReference type="ARBA" id="ARBA00022980"/>
    </source>
</evidence>
<accession>G1QDP7</accession>
<dbReference type="InterPro" id="IPR042563">
    <property type="entry name" value="Ribosomal_protein_eS8_euk"/>
</dbReference>
<keyword evidence="2" id="KW-0689">Ribosomal protein</keyword>
<dbReference type="EMBL" id="AAPE02044511">
    <property type="status" value="NOT_ANNOTATED_CDS"/>
    <property type="molecule type" value="Genomic_DNA"/>
</dbReference>
<dbReference type="STRING" id="59463.ENSMLUP00000021830"/>
<dbReference type="GO" id="GO:1990904">
    <property type="term" value="C:ribonucleoprotein complex"/>
    <property type="evidence" value="ECO:0007669"/>
    <property type="project" value="UniProtKB-KW"/>
</dbReference>
<dbReference type="InterPro" id="IPR001047">
    <property type="entry name" value="Ribosomal_eS8"/>
</dbReference>
<dbReference type="FunFam" id="1.10.168.20:FF:000001">
    <property type="entry name" value="40S ribosomal protein S8"/>
    <property type="match status" value="1"/>
</dbReference>